<evidence type="ECO:0000256" key="3">
    <source>
        <dbReference type="ARBA" id="ARBA00007106"/>
    </source>
</evidence>
<keyword evidence="8 9" id="KW-0456">Lyase</keyword>
<evidence type="ECO:0000256" key="1">
    <source>
        <dbReference type="ARBA" id="ARBA00001784"/>
    </source>
</evidence>
<keyword evidence="6 9" id="KW-0210">Decarboxylase</keyword>
<evidence type="ECO:0000256" key="4">
    <source>
        <dbReference type="ARBA" id="ARBA00013204"/>
    </source>
</evidence>
<dbReference type="STRING" id="456.Ljor_2583"/>
<reference evidence="10 11" key="1">
    <citation type="submission" date="2015-11" db="EMBL/GenBank/DDBJ databases">
        <title>Genomic analysis of 38 Legionella species identifies large and diverse effector repertoires.</title>
        <authorList>
            <person name="Burstein D."/>
            <person name="Amaro F."/>
            <person name="Zusman T."/>
            <person name="Lifshitz Z."/>
            <person name="Cohen O."/>
            <person name="Gilbert J.A."/>
            <person name="Pupko T."/>
            <person name="Shuman H.A."/>
            <person name="Segal G."/>
        </authorList>
    </citation>
    <scope>NUCLEOTIDE SEQUENCE [LARGE SCALE GENOMIC DNA]</scope>
    <source>
        <strain evidence="10 11">BL-540</strain>
    </source>
</reference>
<dbReference type="PIRSF" id="PIRSF001332">
    <property type="entry name" value="Acetolac_decarb"/>
    <property type="match status" value="1"/>
</dbReference>
<comment type="catalytic activity">
    <reaction evidence="1 9">
        <text>(2S)-2-acetolactate + H(+) = (R)-acetoin + CO2</text>
        <dbReference type="Rhea" id="RHEA:21580"/>
        <dbReference type="ChEBI" id="CHEBI:15378"/>
        <dbReference type="ChEBI" id="CHEBI:15686"/>
        <dbReference type="ChEBI" id="CHEBI:16526"/>
        <dbReference type="ChEBI" id="CHEBI:58476"/>
        <dbReference type="EC" id="4.1.1.5"/>
    </reaction>
</comment>
<dbReference type="PANTHER" id="PTHR35524">
    <property type="entry name" value="ALPHA-ACETOLACTATE DECARBOXYLASE"/>
    <property type="match status" value="1"/>
</dbReference>
<keyword evidence="11" id="KW-1185">Reference proteome</keyword>
<evidence type="ECO:0000256" key="7">
    <source>
        <dbReference type="ARBA" id="ARBA00023061"/>
    </source>
</evidence>
<evidence type="ECO:0000256" key="8">
    <source>
        <dbReference type="ARBA" id="ARBA00023239"/>
    </source>
</evidence>
<dbReference type="SUPFAM" id="SSF117856">
    <property type="entry name" value="AF0104/ALDC/Ptd012-like"/>
    <property type="match status" value="1"/>
</dbReference>
<dbReference type="EC" id="4.1.1.5" evidence="4 9"/>
<proteinExistence type="inferred from homology"/>
<dbReference type="GO" id="GO:0047605">
    <property type="term" value="F:acetolactate decarboxylase activity"/>
    <property type="evidence" value="ECO:0007669"/>
    <property type="project" value="UniProtKB-UniRule"/>
</dbReference>
<dbReference type="GO" id="GO:0045151">
    <property type="term" value="P:acetoin biosynthetic process"/>
    <property type="evidence" value="ECO:0007669"/>
    <property type="project" value="UniProtKB-UniRule"/>
</dbReference>
<evidence type="ECO:0000256" key="2">
    <source>
        <dbReference type="ARBA" id="ARBA00005170"/>
    </source>
</evidence>
<name>A0A0W0VDR4_9GAMM</name>
<protein>
    <recommendedName>
        <fullName evidence="5 9">Alpha-acetolactate decarboxylase</fullName>
        <ecNumber evidence="4 9">4.1.1.5</ecNumber>
    </recommendedName>
</protein>
<dbReference type="EMBL" id="LNYJ01000011">
    <property type="protein sequence ID" value="KTD18277.1"/>
    <property type="molecule type" value="Genomic_DNA"/>
</dbReference>
<dbReference type="PANTHER" id="PTHR35524:SF1">
    <property type="entry name" value="ALPHA-ACETOLACTATE DECARBOXYLASE"/>
    <property type="match status" value="1"/>
</dbReference>
<dbReference type="Pfam" id="PF03306">
    <property type="entry name" value="AAL_decarboxy"/>
    <property type="match status" value="1"/>
</dbReference>
<dbReference type="OrthoDB" id="8612680at2"/>
<comment type="pathway">
    <text evidence="2 9">Polyol metabolism; (R,R)-butane-2,3-diol biosynthesis; (R,R)-butane-2,3-diol from pyruvate: step 2/3.</text>
</comment>
<dbReference type="Gene3D" id="3.30.1330.80">
    <property type="entry name" value="Hypothetical protein, similar to alpha- acetolactate decarboxylase, domain 2"/>
    <property type="match status" value="2"/>
</dbReference>
<dbReference type="AlphaFoldDB" id="A0A0W0VDR4"/>
<evidence type="ECO:0000256" key="5">
    <source>
        <dbReference type="ARBA" id="ARBA00020164"/>
    </source>
</evidence>
<evidence type="ECO:0000313" key="11">
    <source>
        <dbReference type="Proteomes" id="UP000055035"/>
    </source>
</evidence>
<organism evidence="10 11">
    <name type="scientific">Legionella jordanis</name>
    <dbReference type="NCBI Taxonomy" id="456"/>
    <lineage>
        <taxon>Bacteria</taxon>
        <taxon>Pseudomonadati</taxon>
        <taxon>Pseudomonadota</taxon>
        <taxon>Gammaproteobacteria</taxon>
        <taxon>Legionellales</taxon>
        <taxon>Legionellaceae</taxon>
        <taxon>Legionella</taxon>
    </lineage>
</organism>
<evidence type="ECO:0000256" key="9">
    <source>
        <dbReference type="PIRNR" id="PIRNR001332"/>
    </source>
</evidence>
<dbReference type="Proteomes" id="UP000055035">
    <property type="component" value="Unassembled WGS sequence"/>
</dbReference>
<evidence type="ECO:0000313" key="10">
    <source>
        <dbReference type="EMBL" id="KTD18277.1"/>
    </source>
</evidence>
<evidence type="ECO:0000256" key="6">
    <source>
        <dbReference type="ARBA" id="ARBA00022793"/>
    </source>
</evidence>
<comment type="similarity">
    <text evidence="3 9">Belongs to the alpha-acetolactate decarboxylase family.</text>
</comment>
<comment type="caution">
    <text evidence="10">The sequence shown here is derived from an EMBL/GenBank/DDBJ whole genome shotgun (WGS) entry which is preliminary data.</text>
</comment>
<dbReference type="InterPro" id="IPR005128">
    <property type="entry name" value="Acetolactate_a_deCO2ase"/>
</dbReference>
<sequence>MNCSDKKLFQTGVLCGFIDKVYKGDCTLKTLTEKGNFGIGTFDDVHGELIGYDGRFYRIIEDGIARPVVPTQHTPFAWVVDFEETDSFVLKNISSFEHFVQEFDKNIISKNYIYAYRFTSIFDEIECRSEACQPQPYRPLTETFPKVQVNFSYKNIHGVIAGFRFPEYFSAFNVPGHHMHFLNPEEMKGGHVFQCRFQSAKISLCMIKHYELSLIDSEAFRQLDIGAEELKAATHAIEQQTKS</sequence>
<dbReference type="PATRIC" id="fig|456.5.peg.2773"/>
<dbReference type="UniPathway" id="UPA00626">
    <property type="reaction ID" value="UER00678"/>
</dbReference>
<dbReference type="RefSeq" id="WP_058471952.1">
    <property type="nucleotide sequence ID" value="NZ_CAAAIC010000006.1"/>
</dbReference>
<gene>
    <name evidence="10" type="primary">aldB</name>
    <name evidence="10" type="ORF">Ljor_2583</name>
</gene>
<accession>A0A0W0VDR4</accession>
<keyword evidence="7 9" id="KW-0005">Acetoin biosynthesis</keyword>
<dbReference type="CDD" id="cd17299">
    <property type="entry name" value="acetolactate_decarboxylase"/>
    <property type="match status" value="1"/>
</dbReference>